<name>A0A1I4U929_9FLAO</name>
<feature type="domain" description="Tail specific protease" evidence="1">
    <location>
        <begin position="244"/>
        <end position="490"/>
    </location>
</feature>
<dbReference type="SUPFAM" id="SSF52096">
    <property type="entry name" value="ClpP/crotonase"/>
    <property type="match status" value="1"/>
</dbReference>
<dbReference type="STRING" id="684065.SAMN05421738_103136"/>
<dbReference type="OrthoDB" id="5480566at2"/>
<dbReference type="Pfam" id="PF03572">
    <property type="entry name" value="Peptidase_S41"/>
    <property type="match status" value="1"/>
</dbReference>
<evidence type="ECO:0000259" key="1">
    <source>
        <dbReference type="SMART" id="SM00245"/>
    </source>
</evidence>
<dbReference type="Proteomes" id="UP000199149">
    <property type="component" value="Unassembled WGS sequence"/>
</dbReference>
<keyword evidence="3" id="KW-1185">Reference proteome</keyword>
<proteinExistence type="predicted"/>
<dbReference type="InterPro" id="IPR005151">
    <property type="entry name" value="Tail-specific_protease"/>
</dbReference>
<accession>A0A1I4U929</accession>
<evidence type="ECO:0000313" key="3">
    <source>
        <dbReference type="Proteomes" id="UP000199149"/>
    </source>
</evidence>
<dbReference type="RefSeq" id="WP_092906721.1">
    <property type="nucleotide sequence ID" value="NZ_FOUZ01000003.1"/>
</dbReference>
<dbReference type="PANTHER" id="PTHR32060:SF30">
    <property type="entry name" value="CARBOXY-TERMINAL PROCESSING PROTEASE CTPA"/>
    <property type="match status" value="1"/>
</dbReference>
<reference evidence="3" key="1">
    <citation type="submission" date="2016-10" db="EMBL/GenBank/DDBJ databases">
        <authorList>
            <person name="Varghese N."/>
            <person name="Submissions S."/>
        </authorList>
    </citation>
    <scope>NUCLEOTIDE SEQUENCE [LARGE SCALE GENOMIC DNA]</scope>
    <source>
        <strain evidence="3">XJ109</strain>
    </source>
</reference>
<dbReference type="AlphaFoldDB" id="A0A1I4U929"/>
<dbReference type="PANTHER" id="PTHR32060">
    <property type="entry name" value="TAIL-SPECIFIC PROTEASE"/>
    <property type="match status" value="1"/>
</dbReference>
<dbReference type="PROSITE" id="PS51257">
    <property type="entry name" value="PROKAR_LIPOPROTEIN"/>
    <property type="match status" value="1"/>
</dbReference>
<protein>
    <submittedName>
        <fullName evidence="2">Peptidase family S41</fullName>
    </submittedName>
</protein>
<dbReference type="Gene3D" id="3.90.226.10">
    <property type="entry name" value="2-enoyl-CoA Hydratase, Chain A, domain 1"/>
    <property type="match status" value="1"/>
</dbReference>
<dbReference type="GO" id="GO:0006508">
    <property type="term" value="P:proteolysis"/>
    <property type="evidence" value="ECO:0007669"/>
    <property type="project" value="InterPro"/>
</dbReference>
<dbReference type="GO" id="GO:0004175">
    <property type="term" value="F:endopeptidase activity"/>
    <property type="evidence" value="ECO:0007669"/>
    <property type="project" value="TreeGrafter"/>
</dbReference>
<evidence type="ECO:0000313" key="2">
    <source>
        <dbReference type="EMBL" id="SFM85467.1"/>
    </source>
</evidence>
<dbReference type="EMBL" id="FOUZ01000003">
    <property type="protein sequence ID" value="SFM85467.1"/>
    <property type="molecule type" value="Genomic_DNA"/>
</dbReference>
<dbReference type="GO" id="GO:0008236">
    <property type="term" value="F:serine-type peptidase activity"/>
    <property type="evidence" value="ECO:0007669"/>
    <property type="project" value="InterPro"/>
</dbReference>
<dbReference type="GO" id="GO:0007165">
    <property type="term" value="P:signal transduction"/>
    <property type="evidence" value="ECO:0007669"/>
    <property type="project" value="TreeGrafter"/>
</dbReference>
<organism evidence="2 3">
    <name type="scientific">Algoriella xinjiangensis</name>
    <dbReference type="NCBI Taxonomy" id="684065"/>
    <lineage>
        <taxon>Bacteria</taxon>
        <taxon>Pseudomonadati</taxon>
        <taxon>Bacteroidota</taxon>
        <taxon>Flavobacteriia</taxon>
        <taxon>Flavobacteriales</taxon>
        <taxon>Weeksellaceae</taxon>
        <taxon>Algoriella</taxon>
    </lineage>
</organism>
<dbReference type="GO" id="GO:0030288">
    <property type="term" value="C:outer membrane-bounded periplasmic space"/>
    <property type="evidence" value="ECO:0007669"/>
    <property type="project" value="TreeGrafter"/>
</dbReference>
<sequence length="530" mass="61120">MHVKSIFYFLFLGLICSCTSVKRYNAHIEEEIPASKLKKDVDFAYKKLKRYHPKLDLYISEDQIDYKFDSFKKTINSPLKRNDFFIKFFPIFESLGHGHTDLYPVFKRLNKKEKKKYKNSKSAFENYSFFLQSDSIYLIQDFSKTNPINSGSALLAIDDILIQDLVKKYKTSLYGDGYNKTFSDNLFNRTFLNYITLEQGIKDSVELTFLMGSNVISKKTFRSFPKPKKEIAKAEVVTTKAAKDIQRQLKIKQKRYGYDKTSKTYSKDLSFPTNDSTIAVLKITNFRKGKIKELYKDAFTYIKNHKVKNLILDIRNNGGGYIKDAHYLYAYLVEDSDKFLGKKIVKSKTSFGKTLYNLFPIPSYPILWLGSGYTFFSTTKNTDNEYELHMPFSFTTIDEDLIYKGNLYVLINGGSYSASSLIAANLQLKNRAFFVGEETGGDFNGTVAGLMPDFKLPNSKLKMTVGTVYLSPIEKRAEIGHGIYPNQEIKQTLKSKIKREDSELIWVLKDIKNDNSAYKKIIPNGIIYQH</sequence>
<dbReference type="SMART" id="SM00245">
    <property type="entry name" value="TSPc"/>
    <property type="match status" value="1"/>
</dbReference>
<dbReference type="InterPro" id="IPR029045">
    <property type="entry name" value="ClpP/crotonase-like_dom_sf"/>
</dbReference>
<gene>
    <name evidence="2" type="ORF">SAMN05421738_103136</name>
</gene>